<reference evidence="1 2" key="1">
    <citation type="submission" date="2019-12" db="EMBL/GenBank/DDBJ databases">
        <title>Genomic-based taxomic classification of the family Erythrobacteraceae.</title>
        <authorList>
            <person name="Xu L."/>
        </authorList>
    </citation>
    <scope>NUCLEOTIDE SEQUENCE [LARGE SCALE GENOMIC DNA]</scope>
    <source>
        <strain evidence="1 2">JCM 16339</strain>
    </source>
</reference>
<dbReference type="RefSeq" id="WP_160591184.1">
    <property type="nucleotide sequence ID" value="NZ_BAAAFP010000003.1"/>
</dbReference>
<dbReference type="AlphaFoldDB" id="A0A844ZJZ0"/>
<sequence length="53" mass="5918">MAAPAQAMYVVTWFNSYGNGVQYVCDDNLTIFYQQGTISGTPMVTEWYPGQVC</sequence>
<dbReference type="Proteomes" id="UP000435243">
    <property type="component" value="Unassembled WGS sequence"/>
</dbReference>
<proteinExistence type="predicted"/>
<accession>A0A844ZJZ0</accession>
<organism evidence="1 2">
    <name type="scientific">Alteraurantiacibacter aestuarii</name>
    <dbReference type="NCBI Taxonomy" id="650004"/>
    <lineage>
        <taxon>Bacteria</taxon>
        <taxon>Pseudomonadati</taxon>
        <taxon>Pseudomonadota</taxon>
        <taxon>Alphaproteobacteria</taxon>
        <taxon>Sphingomonadales</taxon>
        <taxon>Erythrobacteraceae</taxon>
        <taxon>Alteraurantiacibacter</taxon>
    </lineage>
</organism>
<comment type="caution">
    <text evidence="1">The sequence shown here is derived from an EMBL/GenBank/DDBJ whole genome shotgun (WGS) entry which is preliminary data.</text>
</comment>
<evidence type="ECO:0000313" key="2">
    <source>
        <dbReference type="Proteomes" id="UP000435243"/>
    </source>
</evidence>
<dbReference type="EMBL" id="WTYY01000004">
    <property type="protein sequence ID" value="MXO88761.1"/>
    <property type="molecule type" value="Genomic_DNA"/>
</dbReference>
<protein>
    <submittedName>
        <fullName evidence="1">Uncharacterized protein</fullName>
    </submittedName>
</protein>
<gene>
    <name evidence="1" type="ORF">GRI32_08410</name>
</gene>
<keyword evidence="2" id="KW-1185">Reference proteome</keyword>
<name>A0A844ZJZ0_9SPHN</name>
<evidence type="ECO:0000313" key="1">
    <source>
        <dbReference type="EMBL" id="MXO88761.1"/>
    </source>
</evidence>